<dbReference type="PANTHER" id="PTHR43308:SF5">
    <property type="entry name" value="S-LAYER PROTEIN _ PEPTIDOGLYCAN ENDO-BETA-N-ACETYLGLUCOSAMINIDASE"/>
    <property type="match status" value="1"/>
</dbReference>
<evidence type="ECO:0000313" key="4">
    <source>
        <dbReference type="Proteomes" id="UP001596002"/>
    </source>
</evidence>
<gene>
    <name evidence="3" type="ORF">ACFO8Q_10305</name>
</gene>
<feature type="signal peptide" evidence="1">
    <location>
        <begin position="1"/>
        <end position="21"/>
    </location>
</feature>
<keyword evidence="1" id="KW-0732">Signal</keyword>
<dbReference type="Pfam" id="PF14343">
    <property type="entry name" value="PrcB_C"/>
    <property type="match status" value="1"/>
</dbReference>
<organism evidence="3 4">
    <name type="scientific">Effusibacillus consociatus</name>
    <dbReference type="NCBI Taxonomy" id="1117041"/>
    <lineage>
        <taxon>Bacteria</taxon>
        <taxon>Bacillati</taxon>
        <taxon>Bacillota</taxon>
        <taxon>Bacilli</taxon>
        <taxon>Bacillales</taxon>
        <taxon>Alicyclobacillaceae</taxon>
        <taxon>Effusibacillus</taxon>
    </lineage>
</organism>
<dbReference type="EMBL" id="JBHSHC010000086">
    <property type="protein sequence ID" value="MFC4767749.1"/>
    <property type="molecule type" value="Genomic_DNA"/>
</dbReference>
<evidence type="ECO:0000259" key="2">
    <source>
        <dbReference type="PROSITE" id="PS51272"/>
    </source>
</evidence>
<evidence type="ECO:0000313" key="3">
    <source>
        <dbReference type="EMBL" id="MFC4767749.1"/>
    </source>
</evidence>
<accession>A0ABV9Q0G4</accession>
<comment type="caution">
    <text evidence="3">The sequence shown here is derived from an EMBL/GenBank/DDBJ whole genome shotgun (WGS) entry which is preliminary data.</text>
</comment>
<feature type="domain" description="SLH" evidence="2">
    <location>
        <begin position="154"/>
        <end position="216"/>
    </location>
</feature>
<evidence type="ECO:0000256" key="1">
    <source>
        <dbReference type="SAM" id="SignalP"/>
    </source>
</evidence>
<dbReference type="InterPro" id="IPR001119">
    <property type="entry name" value="SLH_dom"/>
</dbReference>
<feature type="domain" description="SLH" evidence="2">
    <location>
        <begin position="94"/>
        <end position="152"/>
    </location>
</feature>
<sequence>MKKRWIAFLVAGSLSVSLAGAGLATVPRYDEGVIFTDIEGHWAKPAILKLYHAGIVKGVGDGKYAPDQIVTREQILTLIIKSLGTPVEEINRVTFSDVPASRWSHPFVEAAAARSIIEKDSKFEPMRAVTRAEAAVWVSRAVPPMNTGIGGGMKAPFSDIAGLPESVQSAISHVYHLGIMVGDRKQFRPNDTLTRGEAAVLISNLADRIQSSMGGQGMAFKKVDPENASPAVQSWVASKKEIPGPHSISMEGKTYILVSRGQKPNPGYEISISKVVEEPDRIAVTVEVRNPQPGMIYAQVITTPFDLVEIPETNKPIELKNAVN</sequence>
<dbReference type="RefSeq" id="WP_380025668.1">
    <property type="nucleotide sequence ID" value="NZ_JBHSHC010000086.1"/>
</dbReference>
<name>A0ABV9Q0G4_9BACL</name>
<reference evidence="4" key="1">
    <citation type="journal article" date="2019" name="Int. J. Syst. Evol. Microbiol.">
        <title>The Global Catalogue of Microorganisms (GCM) 10K type strain sequencing project: providing services to taxonomists for standard genome sequencing and annotation.</title>
        <authorList>
            <consortium name="The Broad Institute Genomics Platform"/>
            <consortium name="The Broad Institute Genome Sequencing Center for Infectious Disease"/>
            <person name="Wu L."/>
            <person name="Ma J."/>
        </authorList>
    </citation>
    <scope>NUCLEOTIDE SEQUENCE [LARGE SCALE GENOMIC DNA]</scope>
    <source>
        <strain evidence="4">WYCCWR 12678</strain>
    </source>
</reference>
<dbReference type="InterPro" id="IPR025748">
    <property type="entry name" value="PrcB_C_dom"/>
</dbReference>
<dbReference type="Pfam" id="PF00395">
    <property type="entry name" value="SLH"/>
    <property type="match status" value="3"/>
</dbReference>
<dbReference type="InterPro" id="IPR051465">
    <property type="entry name" value="Cell_Envelope_Struct_Comp"/>
</dbReference>
<feature type="domain" description="SLH" evidence="2">
    <location>
        <begin position="30"/>
        <end position="93"/>
    </location>
</feature>
<dbReference type="PANTHER" id="PTHR43308">
    <property type="entry name" value="OUTER MEMBRANE PROTEIN ALPHA-RELATED"/>
    <property type="match status" value="1"/>
</dbReference>
<proteinExistence type="predicted"/>
<keyword evidence="4" id="KW-1185">Reference proteome</keyword>
<protein>
    <submittedName>
        <fullName evidence="3">S-layer homology domain-containing protein</fullName>
    </submittedName>
</protein>
<dbReference type="Proteomes" id="UP001596002">
    <property type="component" value="Unassembled WGS sequence"/>
</dbReference>
<dbReference type="PROSITE" id="PS51272">
    <property type="entry name" value="SLH"/>
    <property type="match status" value="3"/>
</dbReference>
<feature type="chain" id="PRO_5046635017" evidence="1">
    <location>
        <begin position="22"/>
        <end position="324"/>
    </location>
</feature>